<evidence type="ECO:0000256" key="4">
    <source>
        <dbReference type="ARBA" id="ARBA00023163"/>
    </source>
</evidence>
<dbReference type="InterPro" id="IPR036388">
    <property type="entry name" value="WH-like_DNA-bd_sf"/>
</dbReference>
<evidence type="ECO:0000256" key="1">
    <source>
        <dbReference type="ARBA" id="ARBA00007871"/>
    </source>
</evidence>
<reference evidence="7" key="1">
    <citation type="submission" date="2016-11" db="EMBL/GenBank/DDBJ databases">
        <authorList>
            <person name="Varghese N."/>
            <person name="Submissions S."/>
        </authorList>
    </citation>
    <scope>NUCLEOTIDE SEQUENCE [LARGE SCALE GENOMIC DNA]</scope>
    <source>
        <strain evidence="7">DSM 18095</strain>
    </source>
</reference>
<dbReference type="GO" id="GO:0046914">
    <property type="term" value="F:transition metal ion binding"/>
    <property type="evidence" value="ECO:0007669"/>
    <property type="project" value="InterPro"/>
</dbReference>
<feature type="domain" description="HTH dtxR-type" evidence="5">
    <location>
        <begin position="1"/>
        <end position="62"/>
    </location>
</feature>
<keyword evidence="7" id="KW-1185">Reference proteome</keyword>
<dbReference type="SUPFAM" id="SSF46785">
    <property type="entry name" value="Winged helix' DNA-binding domain"/>
    <property type="match status" value="1"/>
</dbReference>
<dbReference type="Proteomes" id="UP000184114">
    <property type="component" value="Unassembled WGS sequence"/>
</dbReference>
<dbReference type="FunFam" id="1.10.60.10:FF:000005">
    <property type="entry name" value="Transcriptional regulator MntR protein"/>
    <property type="match status" value="1"/>
</dbReference>
<dbReference type="GO" id="GO:0003677">
    <property type="term" value="F:DNA binding"/>
    <property type="evidence" value="ECO:0007669"/>
    <property type="project" value="UniProtKB-KW"/>
</dbReference>
<accession>A0A1M4YG84</accession>
<keyword evidence="2" id="KW-0805">Transcription regulation</keyword>
<dbReference type="Pfam" id="PF02742">
    <property type="entry name" value="Fe_dep_repr_C"/>
    <property type="match status" value="1"/>
</dbReference>
<dbReference type="EMBL" id="FQTY01000017">
    <property type="protein sequence ID" value="SHF04678.1"/>
    <property type="molecule type" value="Genomic_DNA"/>
</dbReference>
<evidence type="ECO:0000313" key="7">
    <source>
        <dbReference type="Proteomes" id="UP000184114"/>
    </source>
</evidence>
<organism evidence="6 7">
    <name type="scientific">Tissierella praeacuta DSM 18095</name>
    <dbReference type="NCBI Taxonomy" id="1123404"/>
    <lineage>
        <taxon>Bacteria</taxon>
        <taxon>Bacillati</taxon>
        <taxon>Bacillota</taxon>
        <taxon>Tissierellia</taxon>
        <taxon>Tissierellales</taxon>
        <taxon>Tissierellaceae</taxon>
        <taxon>Tissierella</taxon>
    </lineage>
</organism>
<gene>
    <name evidence="6" type="ORF">SAMN02745784_02625</name>
</gene>
<dbReference type="InterPro" id="IPR022689">
    <property type="entry name" value="Iron_dep_repressor"/>
</dbReference>
<dbReference type="SUPFAM" id="SSF47979">
    <property type="entry name" value="Iron-dependent repressor protein, dimerization domain"/>
    <property type="match status" value="1"/>
</dbReference>
<dbReference type="InterPro" id="IPR036421">
    <property type="entry name" value="Fe_dep_repressor_sf"/>
</dbReference>
<comment type="similarity">
    <text evidence="1">Belongs to the DtxR/MntR family.</text>
</comment>
<dbReference type="PANTHER" id="PTHR33238:SF7">
    <property type="entry name" value="IRON-DEPENDENT TRANSCRIPTIONAL REGULATOR"/>
    <property type="match status" value="1"/>
</dbReference>
<dbReference type="PANTHER" id="PTHR33238">
    <property type="entry name" value="IRON (METAL) DEPENDENT REPRESSOR, DTXR FAMILY"/>
    <property type="match status" value="1"/>
</dbReference>
<evidence type="ECO:0000256" key="2">
    <source>
        <dbReference type="ARBA" id="ARBA00023015"/>
    </source>
</evidence>
<evidence type="ECO:0000256" key="3">
    <source>
        <dbReference type="ARBA" id="ARBA00023125"/>
    </source>
</evidence>
<proteinExistence type="inferred from homology"/>
<dbReference type="RefSeq" id="WP_072977056.1">
    <property type="nucleotide sequence ID" value="NZ_FQTY01000017.1"/>
</dbReference>
<dbReference type="Gene3D" id="1.10.60.10">
    <property type="entry name" value="Iron dependent repressor, metal binding and dimerisation domain"/>
    <property type="match status" value="1"/>
</dbReference>
<dbReference type="Gene3D" id="1.10.10.10">
    <property type="entry name" value="Winged helix-like DNA-binding domain superfamily/Winged helix DNA-binding domain"/>
    <property type="match status" value="1"/>
</dbReference>
<evidence type="ECO:0000259" key="5">
    <source>
        <dbReference type="PROSITE" id="PS50944"/>
    </source>
</evidence>
<dbReference type="InterPro" id="IPR036390">
    <property type="entry name" value="WH_DNA-bd_sf"/>
</dbReference>
<name>A0A1M4YG84_9FIRM</name>
<dbReference type="GeneID" id="90995344"/>
<dbReference type="AlphaFoldDB" id="A0A1M4YG84"/>
<protein>
    <submittedName>
        <fullName evidence="6">Iron (Metal) dependent repressor, DtxR family</fullName>
    </submittedName>
</protein>
<sequence>MYESGEMYLETILILSKRNGQVRSIDIARELDYSKPSVSRAMGNLKEDGYILVDHNGYIELTDKGRTKAKDIYEKHKVLTTFLTDIIKVTPEIGEEDACRIEHVISDETFIKLKRFLEDYK</sequence>
<dbReference type="SMART" id="SM00529">
    <property type="entry name" value="HTH_DTXR"/>
    <property type="match status" value="1"/>
</dbReference>
<dbReference type="Pfam" id="PF01325">
    <property type="entry name" value="Fe_dep_repress"/>
    <property type="match status" value="1"/>
</dbReference>
<dbReference type="GO" id="GO:0046983">
    <property type="term" value="F:protein dimerization activity"/>
    <property type="evidence" value="ECO:0007669"/>
    <property type="project" value="InterPro"/>
</dbReference>
<dbReference type="STRING" id="1123404.SAMN02745784_02625"/>
<dbReference type="GO" id="GO:0003700">
    <property type="term" value="F:DNA-binding transcription factor activity"/>
    <property type="evidence" value="ECO:0007669"/>
    <property type="project" value="InterPro"/>
</dbReference>
<keyword evidence="3" id="KW-0238">DNA-binding</keyword>
<dbReference type="InterPro" id="IPR001367">
    <property type="entry name" value="Fe_dep_repressor"/>
</dbReference>
<dbReference type="PROSITE" id="PS50944">
    <property type="entry name" value="HTH_DTXR"/>
    <property type="match status" value="1"/>
</dbReference>
<dbReference type="InterPro" id="IPR022687">
    <property type="entry name" value="HTH_DTXR"/>
</dbReference>
<keyword evidence="4" id="KW-0804">Transcription</keyword>
<dbReference type="InterPro" id="IPR050536">
    <property type="entry name" value="DtxR_MntR_Metal-Reg"/>
</dbReference>
<evidence type="ECO:0000313" key="6">
    <source>
        <dbReference type="EMBL" id="SHF04678.1"/>
    </source>
</evidence>